<keyword evidence="5" id="KW-1185">Reference proteome</keyword>
<evidence type="ECO:0000313" key="4">
    <source>
        <dbReference type="EMBL" id="PKU48022.1"/>
    </source>
</evidence>
<name>A0A2I0UPP4_LIMLA</name>
<dbReference type="PANTHER" id="PTHR44324">
    <property type="entry name" value="WD40 REPEAT DOMAIN 95"/>
    <property type="match status" value="1"/>
</dbReference>
<dbReference type="InterPro" id="IPR019775">
    <property type="entry name" value="WD40_repeat_CS"/>
</dbReference>
<dbReference type="SUPFAM" id="SSF50978">
    <property type="entry name" value="WD40 repeat-like"/>
    <property type="match status" value="2"/>
</dbReference>
<dbReference type="InterPro" id="IPR015943">
    <property type="entry name" value="WD40/YVTN_repeat-like_dom_sf"/>
</dbReference>
<dbReference type="OrthoDB" id="5980302at2759"/>
<reference evidence="5" key="2">
    <citation type="submission" date="2017-12" db="EMBL/GenBank/DDBJ databases">
        <title>Genome sequence of the Bar-tailed Godwit (Limosa lapponica baueri).</title>
        <authorList>
            <person name="Lima N.C.B."/>
            <person name="Parody-Merino A.M."/>
            <person name="Battley P.F."/>
            <person name="Fidler A.E."/>
            <person name="Prosdocimi F."/>
        </authorList>
    </citation>
    <scope>NUCLEOTIDE SEQUENCE [LARGE SCALE GENOMIC DNA]</scope>
</reference>
<dbReference type="Gene3D" id="2.130.10.10">
    <property type="entry name" value="YVTN repeat-like/Quinoprotein amine dehydrogenase"/>
    <property type="match status" value="4"/>
</dbReference>
<dbReference type="PANTHER" id="PTHR44324:SF2">
    <property type="entry name" value="WD REPEAT-CONTAINING PROTEIN 64"/>
    <property type="match status" value="1"/>
</dbReference>
<feature type="repeat" description="WD" evidence="3">
    <location>
        <begin position="482"/>
        <end position="523"/>
    </location>
</feature>
<accession>A0A2I0UPP4</accession>
<organism evidence="4 5">
    <name type="scientific">Limosa lapponica baueri</name>
    <dbReference type="NCBI Taxonomy" id="1758121"/>
    <lineage>
        <taxon>Eukaryota</taxon>
        <taxon>Metazoa</taxon>
        <taxon>Chordata</taxon>
        <taxon>Craniata</taxon>
        <taxon>Vertebrata</taxon>
        <taxon>Euteleostomi</taxon>
        <taxon>Archelosauria</taxon>
        <taxon>Archosauria</taxon>
        <taxon>Dinosauria</taxon>
        <taxon>Saurischia</taxon>
        <taxon>Theropoda</taxon>
        <taxon>Coelurosauria</taxon>
        <taxon>Aves</taxon>
        <taxon>Neognathae</taxon>
        <taxon>Neoaves</taxon>
        <taxon>Charadriiformes</taxon>
        <taxon>Scolopacidae</taxon>
        <taxon>Limosa</taxon>
    </lineage>
</organism>
<dbReference type="Proteomes" id="UP000233556">
    <property type="component" value="Unassembled WGS sequence"/>
</dbReference>
<evidence type="ECO:0000313" key="5">
    <source>
        <dbReference type="Proteomes" id="UP000233556"/>
    </source>
</evidence>
<proteinExistence type="predicted"/>
<dbReference type="PROSITE" id="PS50082">
    <property type="entry name" value="WD_REPEATS_2"/>
    <property type="match status" value="5"/>
</dbReference>
<dbReference type="InterPro" id="IPR036322">
    <property type="entry name" value="WD40_repeat_dom_sf"/>
</dbReference>
<evidence type="ECO:0000256" key="2">
    <source>
        <dbReference type="ARBA" id="ARBA00022737"/>
    </source>
</evidence>
<reference evidence="5" key="1">
    <citation type="submission" date="2017-11" db="EMBL/GenBank/DDBJ databases">
        <authorList>
            <person name="Lima N.C."/>
            <person name="Parody-Merino A.M."/>
            <person name="Battley P.F."/>
            <person name="Fidler A.E."/>
            <person name="Prosdocimi F."/>
        </authorList>
    </citation>
    <scope>NUCLEOTIDE SEQUENCE [LARGE SCALE GENOMIC DNA]</scope>
</reference>
<sequence length="961" mass="109120">MSEKWDCDKESCSAPEVSDFKNALKQFQELVEKTVTQKTKKRLGLSIEDEDEIDYDKFHKTIKTIFGPEIKDHNIKAFFRKISSNPDARTEWCEMKSNILPLTVVKRQDVIKSIVKVPHLDFTVISSQKGVLTIFNNQMRVLATTIVEDTAWITGCEFLPQLKCVVAVTERTVIVWDYKSKGSQNNCFIIKPMENALLCVCTVTVSDRLAKDNILMGDDNGYVHLLTLTSDHFGLKQCKGKKESKLQVLDSKTFNFVKRKLHDDWAVKVKYFSELNCFGSCSSDSIHSFVLDDIKRLGDSLPVKEFSVPRGVNAFTYCAKAKVIVTGGNDKLLRLWHPTINSRPTGKLSGHQHSIVEIVTNEKDQHVISLSSAKIFRVWDIQTLSLLQVFHDNQGCPGEIETIAMVFDNDRGTLITGSTVINIYSLTHMIQATRQMPQTHEKRINVLVYNRTFHQILTICSESILKVWDLETGYQIYQIEDAHGLNIEVTCAAVETNGFYLATGACDGTVKIWEFESGQEVKALPLDQHSKDECRLLKIVYLKADESQHVLLVLEQSGKMKIIQNFVPSVEIKCFDVLKVEGCSLIATGSANGTIILWDFESASVRRLCKINEDSQASVLQASGVNAMLFLVPSAFFSSLLKPLRKAMHKTKYQELQRNELCRPKLNEENVKSDDISIQITTVVIKVVEKMYYHLCSKADDISKYKNTQYLKISVPPKAVAEHSPVLASAHENGCICLWSIQGNLVKELLPFSKYPSVPLTALCTDISTKMLLAGSKEGHIMRWSIASFLEDPENSKNQIKEELCWRAHSTEVVDLFHEEEKKVVVTASIDGSVRLWHAMNGHYLGYLGQPRKFELSDISRLILPCDVNTFPTIIKEQSKHMEKNKKFEYPLMLDRDNQFFLSRLSLYWDTKDTKSSSHLIWMLDYLKLVDYLLLSKGLQWKKAEMSSPTGWTMEMGFSGE</sequence>
<feature type="repeat" description="WD" evidence="3">
    <location>
        <begin position="437"/>
        <end position="478"/>
    </location>
</feature>
<feature type="repeat" description="WD" evidence="3">
    <location>
        <begin position="348"/>
        <end position="389"/>
    </location>
</feature>
<keyword evidence="1 3" id="KW-0853">WD repeat</keyword>
<dbReference type="EMBL" id="KZ505662">
    <property type="protein sequence ID" value="PKU48022.1"/>
    <property type="molecule type" value="Genomic_DNA"/>
</dbReference>
<feature type="repeat" description="WD" evidence="3">
    <location>
        <begin position="806"/>
        <end position="847"/>
    </location>
</feature>
<dbReference type="PROSITE" id="PS50294">
    <property type="entry name" value="WD_REPEATS_REGION"/>
    <property type="match status" value="2"/>
</dbReference>
<evidence type="ECO:0000256" key="1">
    <source>
        <dbReference type="ARBA" id="ARBA00022574"/>
    </source>
</evidence>
<dbReference type="AlphaFoldDB" id="A0A2I0UPP4"/>
<gene>
    <name evidence="4" type="ORF">llap_1653</name>
</gene>
<feature type="repeat" description="WD" evidence="3">
    <location>
        <begin position="584"/>
        <end position="608"/>
    </location>
</feature>
<dbReference type="InterPro" id="IPR051242">
    <property type="entry name" value="WD-EF-hand_domain"/>
</dbReference>
<dbReference type="PROSITE" id="PS00678">
    <property type="entry name" value="WD_REPEATS_1"/>
    <property type="match status" value="1"/>
</dbReference>
<keyword evidence="2" id="KW-0677">Repeat</keyword>
<evidence type="ECO:0000256" key="3">
    <source>
        <dbReference type="PROSITE-ProRule" id="PRU00221"/>
    </source>
</evidence>
<dbReference type="SMART" id="SM00320">
    <property type="entry name" value="WD40"/>
    <property type="match status" value="9"/>
</dbReference>
<dbReference type="Pfam" id="PF00400">
    <property type="entry name" value="WD40"/>
    <property type="match status" value="2"/>
</dbReference>
<dbReference type="InterPro" id="IPR001680">
    <property type="entry name" value="WD40_rpt"/>
</dbReference>
<protein>
    <submittedName>
        <fullName evidence="4">Wd repeat-containing protein 64</fullName>
    </submittedName>
</protein>